<dbReference type="EMBL" id="KU160663">
    <property type="protein sequence ID" value="ALY10088.1"/>
    <property type="molecule type" value="Genomic_DNA"/>
</dbReference>
<name>A0A0U4KQR8_9CAUD</name>
<proteinExistence type="predicted"/>
<protein>
    <submittedName>
        <fullName evidence="1">Uncharacterized protein</fullName>
    </submittedName>
</protein>
<organism evidence="1 2">
    <name type="scientific">Arthrobacter phage Rings</name>
    <dbReference type="NCBI Taxonomy" id="1772313"/>
    <lineage>
        <taxon>Viruses</taxon>
        <taxon>Duplodnaviria</taxon>
        <taxon>Heunggongvirae</taxon>
        <taxon>Uroviricota</taxon>
        <taxon>Caudoviricetes</taxon>
        <taxon>Amigovirus</taxon>
        <taxon>Amigovirus amigo</taxon>
    </lineage>
</organism>
<sequence>MTAITSTTMTTYTTTKKSTTAAAGAAPVTARKRGTIVSLTKAQRRKLAGAHRALYLDVVNQWVCKEDRTLWPCKTALHLHELQQADRLVNNAKGKRKSP</sequence>
<evidence type="ECO:0000313" key="2">
    <source>
        <dbReference type="Proteomes" id="UP000224485"/>
    </source>
</evidence>
<dbReference type="Proteomes" id="UP000224485">
    <property type="component" value="Segment"/>
</dbReference>
<evidence type="ECO:0000313" key="1">
    <source>
        <dbReference type="EMBL" id="ALY10088.1"/>
    </source>
</evidence>
<gene>
    <name evidence="1" type="primary">7</name>
    <name evidence="1" type="ORF">RINGS_7</name>
</gene>
<accession>A0A0U4KQR8</accession>
<reference evidence="1 2" key="1">
    <citation type="submission" date="2015-11" db="EMBL/GenBank/DDBJ databases">
        <authorList>
            <person name="Trulli M."/>
            <person name="Cordero M."/>
            <person name="Cross T."/>
            <person name="Dunbar D."/>
            <person name="Bradley K.W."/>
            <person name="Asai D.J."/>
            <person name="Bowman C.A."/>
            <person name="Russell D.A."/>
            <person name="Pope W.H."/>
            <person name="Jacobs-Sera D."/>
            <person name="Hendrix R.W."/>
            <person name="Hatfull G.F."/>
        </authorList>
    </citation>
    <scope>NUCLEOTIDE SEQUENCE [LARGE SCALE GENOMIC DNA]</scope>
</reference>